<keyword evidence="2" id="KW-1133">Transmembrane helix</keyword>
<dbReference type="RefSeq" id="WP_133881804.1">
    <property type="nucleotide sequence ID" value="NZ_MWIN01000005.1"/>
</dbReference>
<dbReference type="InterPro" id="IPR052894">
    <property type="entry name" value="AsmA-related"/>
</dbReference>
<dbReference type="Pfam" id="PF05359">
    <property type="entry name" value="DUF748"/>
    <property type="match status" value="2"/>
</dbReference>
<keyword evidence="2" id="KW-0812">Transmembrane</keyword>
<dbReference type="Proteomes" id="UP000295341">
    <property type="component" value="Unassembled WGS sequence"/>
</dbReference>
<protein>
    <submittedName>
        <fullName evidence="3">Uncharacterized protein involved in outer membrane biogenesis</fullName>
    </submittedName>
</protein>
<comment type="caution">
    <text evidence="3">The sequence shown here is derived from an EMBL/GenBank/DDBJ whole genome shotgun (WGS) entry which is preliminary data.</text>
</comment>
<dbReference type="InterPro" id="IPR008023">
    <property type="entry name" value="DUF748"/>
</dbReference>
<proteinExistence type="predicted"/>
<dbReference type="EMBL" id="SOBT01000009">
    <property type="protein sequence ID" value="TDU28236.1"/>
    <property type="molecule type" value="Genomic_DNA"/>
</dbReference>
<dbReference type="PANTHER" id="PTHR30441:SF8">
    <property type="entry name" value="DUF748 DOMAIN-CONTAINING PROTEIN"/>
    <property type="match status" value="1"/>
</dbReference>
<dbReference type="GO" id="GO:0090313">
    <property type="term" value="P:regulation of protein targeting to membrane"/>
    <property type="evidence" value="ECO:0007669"/>
    <property type="project" value="TreeGrafter"/>
</dbReference>
<sequence>MSRAWIRSRRLWITLSVVVFLALAYTLFGFYGVPRLADHLIRAQVAKLGHKLELGPIHFHPFRFEAQIEGLHLSEADGAPLLGFAKLDVDLELWDSIRERGAVLGYLRLAAPDVSVVVGSDGKVNLSRLVPPSTEPQPEKKEASAIPRIRIGEFVVSEGRIGVEDRSRPRPFSTELRPLAFNLRDFRTELDHANLYEFSGAVSTGERIGWSGEFTVQPLGSRGHFSIENVQASTITAYLQDGLPIRLVSGVAETAGDYQLRLDPALDIEVSLPRLLVRDAGLAEYGTKGAAASVSASEIALSDIQVLLSKQEARVGGVDLRGVRAKLRREADGSINLAKLVAPAKPGEASKKKPKPDEADKKKPGPDAAPAWRAMVGGVRIHAARIDAEDRGVQPPVRVTLSPIDIQVGALTSELSDPLALKAGLGIGKNGRLDASGTLQLDPLSAKVKLDAKGLDLSMLQPYLAPHTGVDLKSALLGVGGTVDWAQSPAKLEFEGDALLANLALRDRAQKRDLLGFETLKVAGIAYSLQKNRLGIQRVDLVAPTARVEISPERELNVTRALAAPGAPKKAAHDAVPAASASDTAKKKDAEPALAVQLKTLHIDRGMLDFADRSIDPQFAAAIQKLEGRIDGLSTDPDASAKVDLKGQVDAFSPVLIKGELNPFAYDRDTTLALSFRNMDLIRFNPYSGRFAGYNIVKGKLTTELKYRIEKRALQAEHHVIVDQLEFGDATGSKDAVPLPVKLAVALLKDRHGTIDLELPVSGDLDDPTFRVGPLVWKVLVNLMSKAVTAPFAALGRLFGGSEEELQFVTFEPGQSALDAEQKGQLEKLAKALVERPQLKLDVPYALADDVDGNALAQAALRTALVTEKPPKDDDDRLDALVALHKERLKADVEFPDDKGVDKAARTTARIAFVESALLRSLKPDAPAMETLAAERARAVQTVLLAQPELAPERVFLTSRAGGTKDNGGRVRMELKLQ</sequence>
<organism evidence="3 4">
    <name type="scientific">Panacagrimonas perspica</name>
    <dbReference type="NCBI Taxonomy" id="381431"/>
    <lineage>
        <taxon>Bacteria</taxon>
        <taxon>Pseudomonadati</taxon>
        <taxon>Pseudomonadota</taxon>
        <taxon>Gammaproteobacteria</taxon>
        <taxon>Nevskiales</taxon>
        <taxon>Nevskiaceae</taxon>
        <taxon>Panacagrimonas</taxon>
    </lineage>
</organism>
<gene>
    <name evidence="3" type="ORF">DFR24_2603</name>
</gene>
<keyword evidence="2" id="KW-0472">Membrane</keyword>
<dbReference type="OrthoDB" id="9757969at2"/>
<name>A0A4V3F5A0_9GAMM</name>
<evidence type="ECO:0000256" key="1">
    <source>
        <dbReference type="SAM" id="MobiDB-lite"/>
    </source>
</evidence>
<keyword evidence="4" id="KW-1185">Reference proteome</keyword>
<feature type="region of interest" description="Disordered" evidence="1">
    <location>
        <begin position="343"/>
        <end position="369"/>
    </location>
</feature>
<accession>A0A4V3F5A0</accession>
<dbReference type="GO" id="GO:0005886">
    <property type="term" value="C:plasma membrane"/>
    <property type="evidence" value="ECO:0007669"/>
    <property type="project" value="TreeGrafter"/>
</dbReference>
<dbReference type="AlphaFoldDB" id="A0A4V3F5A0"/>
<evidence type="ECO:0000313" key="3">
    <source>
        <dbReference type="EMBL" id="TDU28236.1"/>
    </source>
</evidence>
<reference evidence="3 4" key="1">
    <citation type="submission" date="2019-03" db="EMBL/GenBank/DDBJ databases">
        <title>Genomic Encyclopedia of Type Strains, Phase IV (KMG-IV): sequencing the most valuable type-strain genomes for metagenomic binning, comparative biology and taxonomic classification.</title>
        <authorList>
            <person name="Goeker M."/>
        </authorList>
    </citation>
    <scope>NUCLEOTIDE SEQUENCE [LARGE SCALE GENOMIC DNA]</scope>
    <source>
        <strain evidence="3 4">DSM 26377</strain>
    </source>
</reference>
<dbReference type="PANTHER" id="PTHR30441">
    <property type="entry name" value="DUF748 DOMAIN-CONTAINING PROTEIN"/>
    <property type="match status" value="1"/>
</dbReference>
<evidence type="ECO:0000256" key="2">
    <source>
        <dbReference type="SAM" id="Phobius"/>
    </source>
</evidence>
<feature type="transmembrane region" description="Helical" evidence="2">
    <location>
        <begin position="12"/>
        <end position="33"/>
    </location>
</feature>
<evidence type="ECO:0000313" key="4">
    <source>
        <dbReference type="Proteomes" id="UP000295341"/>
    </source>
</evidence>
<feature type="compositionally biased region" description="Basic and acidic residues" evidence="1">
    <location>
        <begin position="348"/>
        <end position="365"/>
    </location>
</feature>